<dbReference type="SUPFAM" id="SSF54814">
    <property type="entry name" value="Prokaryotic type KH domain (KH-domain type II)"/>
    <property type="match status" value="2"/>
</dbReference>
<dbReference type="HAMAP" id="MF_00945_B">
    <property type="entry name" value="NusA_B"/>
    <property type="match status" value="1"/>
</dbReference>
<evidence type="ECO:0000256" key="2">
    <source>
        <dbReference type="ARBA" id="ARBA00022490"/>
    </source>
</evidence>
<comment type="subcellular location">
    <subcellularLocation>
        <location evidence="7">Cytoplasm</location>
    </subcellularLocation>
</comment>
<name>I4HBC9_MICAE</name>
<dbReference type="InterPro" id="IPR036555">
    <property type="entry name" value="NusA_N_sf"/>
</dbReference>
<dbReference type="PANTHER" id="PTHR22648:SF0">
    <property type="entry name" value="TRANSCRIPTION TERMINATION_ANTITERMINATION PROTEIN NUSA"/>
    <property type="match status" value="1"/>
</dbReference>
<dbReference type="GO" id="GO:0003700">
    <property type="term" value="F:DNA-binding transcription factor activity"/>
    <property type="evidence" value="ECO:0007669"/>
    <property type="project" value="InterPro"/>
</dbReference>
<organism evidence="9 10">
    <name type="scientific">Microcystis aeruginosa PCC 9807</name>
    <dbReference type="NCBI Taxonomy" id="1160283"/>
    <lineage>
        <taxon>Bacteria</taxon>
        <taxon>Bacillati</taxon>
        <taxon>Cyanobacteriota</taxon>
        <taxon>Cyanophyceae</taxon>
        <taxon>Oscillatoriophycideae</taxon>
        <taxon>Chroococcales</taxon>
        <taxon>Microcystaceae</taxon>
        <taxon>Microcystis</taxon>
    </lineage>
</organism>
<dbReference type="FunFam" id="3.30.300.20:FF:000002">
    <property type="entry name" value="Transcription termination/antitermination protein NusA"/>
    <property type="match status" value="1"/>
</dbReference>
<dbReference type="InterPro" id="IPR013735">
    <property type="entry name" value="TF_NusA_N"/>
</dbReference>
<keyword evidence="5 7" id="KW-0805">Transcription regulation</keyword>
<dbReference type="RefSeq" id="WP_002789388.1">
    <property type="nucleotide sequence ID" value="NZ_HE973365.1"/>
</dbReference>
<dbReference type="PANTHER" id="PTHR22648">
    <property type="entry name" value="TRANSCRIPTION TERMINATION FACTOR NUSA"/>
    <property type="match status" value="1"/>
</dbReference>
<dbReference type="GO" id="GO:0031564">
    <property type="term" value="P:transcription antitermination"/>
    <property type="evidence" value="ECO:0007669"/>
    <property type="project" value="UniProtKB-UniRule"/>
</dbReference>
<accession>I4HBC9</accession>
<dbReference type="PROSITE" id="PS50084">
    <property type="entry name" value="KH_TYPE_1"/>
    <property type="match status" value="1"/>
</dbReference>
<sequence>MATVNLPGLKIMLEEISQRHNLPKNAVQEALREALLKGYERYRRAQSLEKAAQFHEDYFNNFDVELDVEEEGFRILSTKTIVEEVTNPDHHIGLKEVQEVADEAQLGDEVVLDVTPDQREFGRMAAIQTKQVLLQKLRDNQRKMIQEEFQDLEGTVLQARVVRFERQAAIVMVQSTYGQPEVEAELPKREQLPNDNYRANATFKVLLKKVLEGSHRGPQLIVSRAAAGLVVYMFANEVPEIEEEIVRIVAVAREANPPSRHVGSRTKIAVDTLERDVDPVGACIGARGSRIQAVVNELRGEKIDVIRWSPDPATYIANALSPARIDQVLFTNAEERQALVLVSQDQLSLAIGKEGQNVRLAARLTGWKIDIKDIVLYKGEQEVKTDETDPEAQDLDQE</sequence>
<keyword evidence="2 7" id="KW-0963">Cytoplasm</keyword>
<evidence type="ECO:0000256" key="4">
    <source>
        <dbReference type="ARBA" id="ARBA00022884"/>
    </source>
</evidence>
<dbReference type="SMART" id="SM00322">
    <property type="entry name" value="KH"/>
    <property type="match status" value="2"/>
</dbReference>
<comment type="similarity">
    <text evidence="7">Belongs to the NusA family.</text>
</comment>
<dbReference type="Pfam" id="PF08529">
    <property type="entry name" value="NusA_N"/>
    <property type="match status" value="1"/>
</dbReference>
<dbReference type="SUPFAM" id="SSF69705">
    <property type="entry name" value="Transcription factor NusA, N-terminal domain"/>
    <property type="match status" value="1"/>
</dbReference>
<dbReference type="InterPro" id="IPR010213">
    <property type="entry name" value="TF_NusA"/>
</dbReference>
<evidence type="ECO:0000313" key="9">
    <source>
        <dbReference type="EMBL" id="CCI19353.1"/>
    </source>
</evidence>
<dbReference type="InterPro" id="IPR004087">
    <property type="entry name" value="KH_dom"/>
</dbReference>
<dbReference type="GO" id="GO:0006353">
    <property type="term" value="P:DNA-templated transcription termination"/>
    <property type="evidence" value="ECO:0007669"/>
    <property type="project" value="UniProtKB-UniRule"/>
</dbReference>
<dbReference type="FunFam" id="3.30.300.20:FF:000005">
    <property type="entry name" value="Transcription termination/antitermination protein NusA"/>
    <property type="match status" value="1"/>
</dbReference>
<dbReference type="InterPro" id="IPR058582">
    <property type="entry name" value="KH_NusA_2nd"/>
</dbReference>
<dbReference type="Gene3D" id="3.30.300.20">
    <property type="match status" value="2"/>
</dbReference>
<comment type="subunit">
    <text evidence="7">Monomer. Binds directly to the core enzyme of the DNA-dependent RNA polymerase and to nascent RNA.</text>
</comment>
<comment type="function">
    <text evidence="7">Participates in both transcription termination and antitermination.</text>
</comment>
<dbReference type="EMBL" id="CAIM01000441">
    <property type="protein sequence ID" value="CCI19353.1"/>
    <property type="molecule type" value="Genomic_DNA"/>
</dbReference>
<dbReference type="GO" id="GO:0003723">
    <property type="term" value="F:RNA binding"/>
    <property type="evidence" value="ECO:0007669"/>
    <property type="project" value="UniProtKB-UniRule"/>
</dbReference>
<feature type="domain" description="K Homology" evidence="8">
    <location>
        <begin position="262"/>
        <end position="325"/>
    </location>
</feature>
<keyword evidence="1 7" id="KW-0806">Transcription termination</keyword>
<dbReference type="Pfam" id="PF26594">
    <property type="entry name" value="KH_NusA_2nd"/>
    <property type="match status" value="1"/>
</dbReference>
<evidence type="ECO:0000256" key="5">
    <source>
        <dbReference type="ARBA" id="ARBA00023015"/>
    </source>
</evidence>
<dbReference type="InterPro" id="IPR012340">
    <property type="entry name" value="NA-bd_OB-fold"/>
</dbReference>
<dbReference type="InterPro" id="IPR030842">
    <property type="entry name" value="TF_NusA_bacterial"/>
</dbReference>
<dbReference type="Proteomes" id="UP000003613">
    <property type="component" value="Unassembled WGS sequence"/>
</dbReference>
<evidence type="ECO:0000256" key="7">
    <source>
        <dbReference type="HAMAP-Rule" id="MF_00945"/>
    </source>
</evidence>
<dbReference type="Pfam" id="PF13184">
    <property type="entry name" value="KH_NusA_1st"/>
    <property type="match status" value="1"/>
</dbReference>
<reference evidence="9 10" key="1">
    <citation type="submission" date="2012-04" db="EMBL/GenBank/DDBJ databases">
        <authorList>
            <person name="Genoscope - CEA"/>
        </authorList>
    </citation>
    <scope>NUCLEOTIDE SEQUENCE [LARGE SCALE GENOMIC DNA]</scope>
    <source>
        <strain evidence="9 10">9807</strain>
    </source>
</reference>
<dbReference type="GO" id="GO:0005829">
    <property type="term" value="C:cytosol"/>
    <property type="evidence" value="ECO:0007669"/>
    <property type="project" value="TreeGrafter"/>
</dbReference>
<keyword evidence="6 7" id="KW-0804">Transcription</keyword>
<dbReference type="InterPro" id="IPR025249">
    <property type="entry name" value="TF_NusA_KH_1st"/>
</dbReference>
<keyword evidence="4 7" id="KW-0694">RNA-binding</keyword>
<keyword evidence="3 7" id="KW-0889">Transcription antitermination</keyword>
<proteinExistence type="inferred from homology"/>
<dbReference type="NCBIfam" id="TIGR01953">
    <property type="entry name" value="NusA"/>
    <property type="match status" value="1"/>
</dbReference>
<gene>
    <name evidence="7 9" type="primary">nusA</name>
    <name evidence="9" type="ORF">MICAF_4960011</name>
</gene>
<dbReference type="Gene3D" id="2.40.50.140">
    <property type="entry name" value="Nucleic acid-binding proteins"/>
    <property type="match status" value="1"/>
</dbReference>
<evidence type="ECO:0000256" key="6">
    <source>
        <dbReference type="ARBA" id="ARBA00023163"/>
    </source>
</evidence>
<dbReference type="Gene3D" id="3.30.1480.10">
    <property type="entry name" value="NusA, N-terminal domain"/>
    <property type="match status" value="1"/>
</dbReference>
<evidence type="ECO:0000259" key="8">
    <source>
        <dbReference type="SMART" id="SM00322"/>
    </source>
</evidence>
<feature type="domain" description="K Homology" evidence="8">
    <location>
        <begin position="334"/>
        <end position="396"/>
    </location>
</feature>
<evidence type="ECO:0000256" key="3">
    <source>
        <dbReference type="ARBA" id="ARBA00022814"/>
    </source>
</evidence>
<evidence type="ECO:0000313" key="10">
    <source>
        <dbReference type="Proteomes" id="UP000003613"/>
    </source>
</evidence>
<evidence type="ECO:0000256" key="1">
    <source>
        <dbReference type="ARBA" id="ARBA00022472"/>
    </source>
</evidence>
<dbReference type="CDD" id="cd22529">
    <property type="entry name" value="KH-II_NusA_rpt2"/>
    <property type="match status" value="1"/>
</dbReference>
<dbReference type="AlphaFoldDB" id="I4HBC9"/>
<dbReference type="SUPFAM" id="SSF50249">
    <property type="entry name" value="Nucleic acid-binding proteins"/>
    <property type="match status" value="1"/>
</dbReference>
<comment type="caution">
    <text evidence="9">The sequence shown here is derived from an EMBL/GenBank/DDBJ whole genome shotgun (WGS) entry which is preliminary data.</text>
</comment>
<dbReference type="InterPro" id="IPR009019">
    <property type="entry name" value="KH_sf_prok-type"/>
</dbReference>
<dbReference type="HOGENOM" id="CLU_029242_2_3_3"/>
<protein>
    <recommendedName>
        <fullName evidence="7">Transcription termination/antitermination protein NusA</fullName>
    </recommendedName>
</protein>
<dbReference type="InterPro" id="IPR015946">
    <property type="entry name" value="KH_dom-like_a/b"/>
</dbReference>